<evidence type="ECO:0000256" key="1">
    <source>
        <dbReference type="ARBA" id="ARBA00004141"/>
    </source>
</evidence>
<dbReference type="Pfam" id="PF00916">
    <property type="entry name" value="Sulfate_transp"/>
    <property type="match status" value="1"/>
</dbReference>
<evidence type="ECO:0000259" key="5">
    <source>
        <dbReference type="Pfam" id="PF00916"/>
    </source>
</evidence>
<dbReference type="KEGG" id="vab:WPS_27470"/>
<comment type="subcellular location">
    <subcellularLocation>
        <location evidence="1">Membrane</location>
        <topology evidence="1">Multi-pass membrane protein</topology>
    </subcellularLocation>
</comment>
<evidence type="ECO:0000256" key="2">
    <source>
        <dbReference type="ARBA" id="ARBA00022692"/>
    </source>
</evidence>
<reference evidence="6 7" key="1">
    <citation type="journal article" date="2022" name="ISME Commun">
        <title>Vulcanimicrobium alpinus gen. nov. sp. nov., the first cultivated representative of the candidate phylum 'Eremiobacterota', is a metabolically versatile aerobic anoxygenic phototroph.</title>
        <authorList>
            <person name="Yabe S."/>
            <person name="Muto K."/>
            <person name="Abe K."/>
            <person name="Yokota A."/>
            <person name="Staudigel H."/>
            <person name="Tebo B.M."/>
        </authorList>
    </citation>
    <scope>NUCLEOTIDE SEQUENCE [LARGE SCALE GENOMIC DNA]</scope>
    <source>
        <strain evidence="6 7">WC8-2</strain>
    </source>
</reference>
<evidence type="ECO:0000313" key="6">
    <source>
        <dbReference type="EMBL" id="BDE07471.1"/>
    </source>
</evidence>
<evidence type="ECO:0000313" key="7">
    <source>
        <dbReference type="Proteomes" id="UP001317532"/>
    </source>
</evidence>
<keyword evidence="4" id="KW-0472">Membrane</keyword>
<dbReference type="EMBL" id="AP025523">
    <property type="protein sequence ID" value="BDE07471.1"/>
    <property type="molecule type" value="Genomic_DNA"/>
</dbReference>
<sequence>MAAIVHAATLLAIVLLFARLASSIPLATLAAILVVVAYNWSPSCGP</sequence>
<name>A0AAN1XY00_UNVUL</name>
<dbReference type="AlphaFoldDB" id="A0AAN1XY00"/>
<evidence type="ECO:0000256" key="3">
    <source>
        <dbReference type="ARBA" id="ARBA00022989"/>
    </source>
</evidence>
<keyword evidence="2" id="KW-0812">Transmembrane</keyword>
<accession>A0AAN1XY00</accession>
<keyword evidence="7" id="KW-1185">Reference proteome</keyword>
<dbReference type="InterPro" id="IPR011547">
    <property type="entry name" value="SLC26A/SulP_dom"/>
</dbReference>
<organism evidence="6 7">
    <name type="scientific">Vulcanimicrobium alpinum</name>
    <dbReference type="NCBI Taxonomy" id="3016050"/>
    <lineage>
        <taxon>Bacteria</taxon>
        <taxon>Bacillati</taxon>
        <taxon>Vulcanimicrobiota</taxon>
        <taxon>Vulcanimicrobiia</taxon>
        <taxon>Vulcanimicrobiales</taxon>
        <taxon>Vulcanimicrobiaceae</taxon>
        <taxon>Vulcanimicrobium</taxon>
    </lineage>
</organism>
<protein>
    <recommendedName>
        <fullName evidence="5">SLC26A/SulP transporter domain-containing protein</fullName>
    </recommendedName>
</protein>
<proteinExistence type="predicted"/>
<keyword evidence="3" id="KW-1133">Transmembrane helix</keyword>
<feature type="domain" description="SLC26A/SulP transporter" evidence="5">
    <location>
        <begin position="1"/>
        <end position="39"/>
    </location>
</feature>
<dbReference type="GO" id="GO:0016020">
    <property type="term" value="C:membrane"/>
    <property type="evidence" value="ECO:0007669"/>
    <property type="project" value="UniProtKB-SubCell"/>
</dbReference>
<dbReference type="Proteomes" id="UP001317532">
    <property type="component" value="Chromosome"/>
</dbReference>
<gene>
    <name evidence="6" type="ORF">WPS_27470</name>
</gene>
<evidence type="ECO:0000256" key="4">
    <source>
        <dbReference type="ARBA" id="ARBA00023136"/>
    </source>
</evidence>